<gene>
    <name evidence="1" type="ORF">MAL03_10705</name>
</gene>
<evidence type="ECO:0000313" key="1">
    <source>
        <dbReference type="EMBL" id="UOG55387.1"/>
    </source>
</evidence>
<dbReference type="GO" id="GO:0016740">
    <property type="term" value="F:transferase activity"/>
    <property type="evidence" value="ECO:0007669"/>
    <property type="project" value="UniProtKB-KW"/>
</dbReference>
<accession>A0AAE9GCZ0</accession>
<organism evidence="1 2">
    <name type="scientific">Leptospira noguchii</name>
    <dbReference type="NCBI Taxonomy" id="28182"/>
    <lineage>
        <taxon>Bacteria</taxon>
        <taxon>Pseudomonadati</taxon>
        <taxon>Spirochaetota</taxon>
        <taxon>Spirochaetia</taxon>
        <taxon>Leptospirales</taxon>
        <taxon>Leptospiraceae</taxon>
        <taxon>Leptospira</taxon>
    </lineage>
</organism>
<reference evidence="1" key="1">
    <citation type="submission" date="2022-02" db="EMBL/GenBank/DDBJ databases">
        <title>The genetically variable rfb locus in Leptospira is a mobile cassette and a molecular signature of serovar identity.</title>
        <authorList>
            <person name="Nieves C."/>
            <person name="Vincent A.T."/>
            <person name="Zarantonelli L."/>
            <person name="Picardeau M."/>
            <person name="Veyrier F.J."/>
            <person name="Buschiazzo A."/>
        </authorList>
    </citation>
    <scope>NUCLEOTIDE SEQUENCE</scope>
    <source>
        <strain evidence="1">IP1512017</strain>
    </source>
</reference>
<keyword evidence="1" id="KW-0808">Transferase</keyword>
<dbReference type="Gene3D" id="3.40.50.11190">
    <property type="match status" value="1"/>
</dbReference>
<dbReference type="Proteomes" id="UP000829829">
    <property type="component" value="Chromosome 1"/>
</dbReference>
<proteinExistence type="predicted"/>
<evidence type="ECO:0000313" key="2">
    <source>
        <dbReference type="Proteomes" id="UP000829829"/>
    </source>
</evidence>
<dbReference type="AlphaFoldDB" id="A0AAE9GCZ0"/>
<name>A0AAE9GCZ0_9LEPT</name>
<protein>
    <submittedName>
        <fullName evidence="1">Glycosyl transferase family 1</fullName>
    </submittedName>
</protein>
<dbReference type="EMBL" id="CP091957">
    <property type="protein sequence ID" value="UOG55387.1"/>
    <property type="molecule type" value="Genomic_DNA"/>
</dbReference>
<sequence>MSVLILTEAGTSIGFGHFSRMIALNAFLDAAAIKVKTLLYAKGDFQLNHKLVEIHNWQQDDNFSELCSNFENVLIDSYLAKSKIYESLQSFFKKVIAIDDYNRIVYPVDIVINPNVFFDQIDYNNQSAKCYGGSDFVILRESFRKYEKPKVSQESGILITLGGSDYRNLLPQLCELSQVNKQITLICPEKEKLESLQEKYQKVRILGKLSESEILQEFVNAEIVISGCGQTLHELYHLRKKTVGICIDRDQIMNQEYYLNVKFLNRKIGWDSSAILNEISEAVVDLREERFRPVFLNPISPTKNLENYISLFKE</sequence>
<dbReference type="Gene3D" id="3.40.50.2000">
    <property type="entry name" value="Glycogen Phosphorylase B"/>
    <property type="match status" value="1"/>
</dbReference>
<dbReference type="RefSeq" id="WP_243815140.1">
    <property type="nucleotide sequence ID" value="NZ_CP091957.1"/>
</dbReference>